<keyword evidence="1" id="KW-1133">Transmembrane helix</keyword>
<keyword evidence="3" id="KW-1185">Reference proteome</keyword>
<name>A0ABQ1QQ77_9FLAO</name>
<organism evidence="2 3">
    <name type="scientific">Muriicola marianensis</name>
    <dbReference type="NCBI Taxonomy" id="1324801"/>
    <lineage>
        <taxon>Bacteria</taxon>
        <taxon>Pseudomonadati</taxon>
        <taxon>Bacteroidota</taxon>
        <taxon>Flavobacteriia</taxon>
        <taxon>Flavobacteriales</taxon>
        <taxon>Flavobacteriaceae</taxon>
        <taxon>Muriicola</taxon>
    </lineage>
</organism>
<evidence type="ECO:0000313" key="3">
    <source>
        <dbReference type="Proteomes" id="UP000625780"/>
    </source>
</evidence>
<reference evidence="3" key="1">
    <citation type="journal article" date="2019" name="Int. J. Syst. Evol. Microbiol.">
        <title>The Global Catalogue of Microorganisms (GCM) 10K type strain sequencing project: providing services to taxonomists for standard genome sequencing and annotation.</title>
        <authorList>
            <consortium name="The Broad Institute Genomics Platform"/>
            <consortium name="The Broad Institute Genome Sequencing Center for Infectious Disease"/>
            <person name="Wu L."/>
            <person name="Ma J."/>
        </authorList>
    </citation>
    <scope>NUCLEOTIDE SEQUENCE [LARGE SCALE GENOMIC DNA]</scope>
    <source>
        <strain evidence="3">CGMCC 1.12606</strain>
    </source>
</reference>
<accession>A0ABQ1QQ77</accession>
<dbReference type="Pfam" id="PF20050">
    <property type="entry name" value="DUF6452"/>
    <property type="match status" value="1"/>
</dbReference>
<protein>
    <submittedName>
        <fullName evidence="2">Uncharacterized protein</fullName>
    </submittedName>
</protein>
<feature type="transmembrane region" description="Helical" evidence="1">
    <location>
        <begin position="12"/>
        <end position="32"/>
    </location>
</feature>
<evidence type="ECO:0000256" key="1">
    <source>
        <dbReference type="SAM" id="Phobius"/>
    </source>
</evidence>
<evidence type="ECO:0000313" key="2">
    <source>
        <dbReference type="EMBL" id="GGD36950.1"/>
    </source>
</evidence>
<keyword evidence="1" id="KW-0472">Membrane</keyword>
<gene>
    <name evidence="2" type="ORF">GCM10011361_00070</name>
</gene>
<dbReference type="PROSITE" id="PS51257">
    <property type="entry name" value="PROKAR_LIPOPROTEIN"/>
    <property type="match status" value="1"/>
</dbReference>
<keyword evidence="1" id="KW-0812">Transmembrane</keyword>
<comment type="caution">
    <text evidence="2">The sequence shown here is derived from an EMBL/GenBank/DDBJ whole genome shotgun (WGS) entry which is preliminary data.</text>
</comment>
<dbReference type="RefSeq" id="WP_229732431.1">
    <property type="nucleotide sequence ID" value="NZ_BMFH01000001.1"/>
</dbReference>
<dbReference type="InterPro" id="IPR045607">
    <property type="entry name" value="DUF6452"/>
</dbReference>
<dbReference type="EMBL" id="BMFH01000001">
    <property type="protein sequence ID" value="GGD36950.1"/>
    <property type="molecule type" value="Genomic_DNA"/>
</dbReference>
<proteinExistence type="predicted"/>
<dbReference type="Proteomes" id="UP000625780">
    <property type="component" value="Unassembled WGS sequence"/>
</dbReference>
<sequence length="181" mass="20307">MKSESRLRIQTEIWYKFSIFSLIAILFSSFFLSCEKDDICVEGDTPLLIIRFYDISDTTAVKAVTNLRIIGIGNGGPVDTFSDRSTRDSVALPLRINEVDTEFLLIQNSAGEEGAETGNIDTLRFNYTTEEVFISRACGFIANYNDLTEDLVTDSENWIQSITIASQSVDSQLQAHVKVFH</sequence>